<accession>A0A1X6P1L0</accession>
<evidence type="ECO:0000313" key="1">
    <source>
        <dbReference type="EMBL" id="OSX74742.1"/>
    </source>
</evidence>
<dbReference type="AlphaFoldDB" id="A0A1X6P1L0"/>
<gene>
    <name evidence="1" type="ORF">BU14_0269s0022</name>
</gene>
<protein>
    <submittedName>
        <fullName evidence="1">Uncharacterized protein</fullName>
    </submittedName>
</protein>
<name>A0A1X6P1L0_PORUM</name>
<dbReference type="EMBL" id="KV918932">
    <property type="protein sequence ID" value="OSX74742.1"/>
    <property type="molecule type" value="Genomic_DNA"/>
</dbReference>
<sequence length="176" mass="19135">MRVGHAGATTERIIWAFNSRQILIVLRMWAPMSSRVSGGGQMYGCQTTAHAPAKQRCPRALLNAWATWFYFAHCGLRHRALARMHVCLRRLQVMSGGGGSAVMSGHARHPAGRRQCLGRCVMARAQLSLVRVAHFIGLPAELVGSLFRLFPLRGCPTRLPPSPPPPPPPLSAAAQG</sequence>
<dbReference type="Proteomes" id="UP000218209">
    <property type="component" value="Unassembled WGS sequence"/>
</dbReference>
<organism evidence="1 2">
    <name type="scientific">Porphyra umbilicalis</name>
    <name type="common">Purple laver</name>
    <name type="synonym">Red alga</name>
    <dbReference type="NCBI Taxonomy" id="2786"/>
    <lineage>
        <taxon>Eukaryota</taxon>
        <taxon>Rhodophyta</taxon>
        <taxon>Bangiophyceae</taxon>
        <taxon>Bangiales</taxon>
        <taxon>Bangiaceae</taxon>
        <taxon>Porphyra</taxon>
    </lineage>
</organism>
<reference evidence="1 2" key="1">
    <citation type="submission" date="2017-03" db="EMBL/GenBank/DDBJ databases">
        <title>WGS assembly of Porphyra umbilicalis.</title>
        <authorList>
            <person name="Brawley S.H."/>
            <person name="Blouin N.A."/>
            <person name="Ficko-Blean E."/>
            <person name="Wheeler G.L."/>
            <person name="Lohr M."/>
            <person name="Goodson H.V."/>
            <person name="Jenkins J.W."/>
            <person name="Blaby-Haas C.E."/>
            <person name="Helliwell K.E."/>
            <person name="Chan C."/>
            <person name="Marriage T."/>
            <person name="Bhattacharya D."/>
            <person name="Klein A.S."/>
            <person name="Badis Y."/>
            <person name="Brodie J."/>
            <person name="Cao Y."/>
            <person name="Collen J."/>
            <person name="Dittami S.M."/>
            <person name="Gachon C.M."/>
            <person name="Green B.R."/>
            <person name="Karpowicz S."/>
            <person name="Kim J.W."/>
            <person name="Kudahl U."/>
            <person name="Lin S."/>
            <person name="Michel G."/>
            <person name="Mittag M."/>
            <person name="Olson B.J."/>
            <person name="Pangilinan J."/>
            <person name="Peng Y."/>
            <person name="Qiu H."/>
            <person name="Shu S."/>
            <person name="Singer J.T."/>
            <person name="Smith A.G."/>
            <person name="Sprecher B.N."/>
            <person name="Wagner V."/>
            <person name="Wang W."/>
            <person name="Wang Z.-Y."/>
            <person name="Yan J."/>
            <person name="Yarish C."/>
            <person name="Zoeuner-Riek S."/>
            <person name="Zhuang Y."/>
            <person name="Zou Y."/>
            <person name="Lindquist E.A."/>
            <person name="Grimwood J."/>
            <person name="Barry K."/>
            <person name="Rokhsar D.S."/>
            <person name="Schmutz J."/>
            <person name="Stiller J.W."/>
            <person name="Grossman A.R."/>
            <person name="Prochnik S.E."/>
        </authorList>
    </citation>
    <scope>NUCLEOTIDE SEQUENCE [LARGE SCALE GENOMIC DNA]</scope>
    <source>
        <strain evidence="1">4086291</strain>
    </source>
</reference>
<evidence type="ECO:0000313" key="2">
    <source>
        <dbReference type="Proteomes" id="UP000218209"/>
    </source>
</evidence>
<keyword evidence="2" id="KW-1185">Reference proteome</keyword>
<proteinExistence type="predicted"/>